<keyword evidence="8" id="KW-0406">Ion transport</keyword>
<gene>
    <name evidence="13" type="ordered locus">Oter_2901</name>
</gene>
<keyword evidence="7" id="KW-0408">Iron</keyword>
<accession>B1ZY33</accession>
<dbReference type="EMBL" id="CP001032">
    <property type="protein sequence ID" value="ACB76182.1"/>
    <property type="molecule type" value="Genomic_DNA"/>
</dbReference>
<dbReference type="InterPro" id="IPR012910">
    <property type="entry name" value="Plug_dom"/>
</dbReference>
<evidence type="ECO:0000256" key="3">
    <source>
        <dbReference type="ARBA" id="ARBA00022452"/>
    </source>
</evidence>
<dbReference type="Proteomes" id="UP000007013">
    <property type="component" value="Chromosome"/>
</dbReference>
<dbReference type="InterPro" id="IPR039426">
    <property type="entry name" value="TonB-dep_rcpt-like"/>
</dbReference>
<comment type="subcellular location">
    <subcellularLocation>
        <location evidence="1">Cell outer membrane</location>
        <topology evidence="1">Multi-pass membrane protein</topology>
    </subcellularLocation>
</comment>
<organism evidence="13 14">
    <name type="scientific">Opitutus terrae (strain DSM 11246 / JCM 15787 / PB90-1)</name>
    <dbReference type="NCBI Taxonomy" id="452637"/>
    <lineage>
        <taxon>Bacteria</taxon>
        <taxon>Pseudomonadati</taxon>
        <taxon>Verrucomicrobiota</taxon>
        <taxon>Opitutia</taxon>
        <taxon>Opitutales</taxon>
        <taxon>Opitutaceae</taxon>
        <taxon>Opitutus</taxon>
    </lineage>
</organism>
<dbReference type="SUPFAM" id="SSF56935">
    <property type="entry name" value="Porins"/>
    <property type="match status" value="1"/>
</dbReference>
<dbReference type="GO" id="GO:0015344">
    <property type="term" value="F:siderophore uptake transmembrane transporter activity"/>
    <property type="evidence" value="ECO:0007669"/>
    <property type="project" value="TreeGrafter"/>
</dbReference>
<evidence type="ECO:0000259" key="12">
    <source>
        <dbReference type="Pfam" id="PF07715"/>
    </source>
</evidence>
<evidence type="ECO:0000313" key="14">
    <source>
        <dbReference type="Proteomes" id="UP000007013"/>
    </source>
</evidence>
<dbReference type="PANTHER" id="PTHR32552:SF68">
    <property type="entry name" value="FERRICHROME OUTER MEMBRANE TRANSPORTER_PHAGE RECEPTOR"/>
    <property type="match status" value="1"/>
</dbReference>
<evidence type="ECO:0000256" key="8">
    <source>
        <dbReference type="ARBA" id="ARBA00023065"/>
    </source>
</evidence>
<proteinExistence type="predicted"/>
<evidence type="ECO:0000313" key="13">
    <source>
        <dbReference type="EMBL" id="ACB76182.1"/>
    </source>
</evidence>
<keyword evidence="14" id="KW-1185">Reference proteome</keyword>
<dbReference type="InterPro" id="IPR037066">
    <property type="entry name" value="Plug_dom_sf"/>
</dbReference>
<evidence type="ECO:0000256" key="11">
    <source>
        <dbReference type="SAM" id="SignalP"/>
    </source>
</evidence>
<dbReference type="OrthoDB" id="9760333at2"/>
<evidence type="ECO:0000256" key="9">
    <source>
        <dbReference type="ARBA" id="ARBA00023136"/>
    </source>
</evidence>
<dbReference type="GO" id="GO:0009279">
    <property type="term" value="C:cell outer membrane"/>
    <property type="evidence" value="ECO:0007669"/>
    <property type="project" value="UniProtKB-SubCell"/>
</dbReference>
<evidence type="ECO:0000256" key="10">
    <source>
        <dbReference type="ARBA" id="ARBA00023237"/>
    </source>
</evidence>
<feature type="chain" id="PRO_5002775024" evidence="11">
    <location>
        <begin position="29"/>
        <end position="1134"/>
    </location>
</feature>
<keyword evidence="2" id="KW-0813">Transport</keyword>
<evidence type="ECO:0000256" key="4">
    <source>
        <dbReference type="ARBA" id="ARBA00022496"/>
    </source>
</evidence>
<evidence type="ECO:0000256" key="6">
    <source>
        <dbReference type="ARBA" id="ARBA00022729"/>
    </source>
</evidence>
<dbReference type="RefSeq" id="WP_012375717.1">
    <property type="nucleotide sequence ID" value="NC_010571.1"/>
</dbReference>
<dbReference type="PANTHER" id="PTHR32552">
    <property type="entry name" value="FERRICHROME IRON RECEPTOR-RELATED"/>
    <property type="match status" value="1"/>
</dbReference>
<dbReference type="InterPro" id="IPR036942">
    <property type="entry name" value="Beta-barrel_TonB_sf"/>
</dbReference>
<keyword evidence="10" id="KW-0998">Cell outer membrane</keyword>
<keyword evidence="13" id="KW-0675">Receptor</keyword>
<keyword evidence="4" id="KW-0410">Iron transport</keyword>
<keyword evidence="5" id="KW-0812">Transmembrane</keyword>
<dbReference type="AlphaFoldDB" id="B1ZY33"/>
<dbReference type="HOGENOM" id="CLU_277051_0_0_0"/>
<name>B1ZY33_OPITP</name>
<sequence length="1134" mass="123134">MKTNLKPWLAASSFLIVAGGLFAQSAPAALPQSPALSAEENDDTIILSPFTVTGESDIGYQATSTLAGTRLRTELRDVGSSISIVNQELLQDTGSANLEDVLIFTPNTEVGGLGGNFTASQSSGNPIPEQQRDSHGGGITRIRGLAAADLTRDYFITDIPFDTYNTDRVEVQRGANSALFGLGSPGGIVNSATIKADFLSNRGRIRAETDSYGTQRYSLRYNHVLNKYVALHVAALNEDTRYEQRQAFSKDKRYFVAAAVKLPFNLTARGSFESADRAASRPDYIPPNDGITPWINMGKPVFNSPAEAGAFFRGTGAFVPGVANSTFLTLAGSGTGAGMAAFYGDPSNPNPTFMGTPYVRGNRGIPSAGGLGEWMMLQPFTETQIIRRSGYRSDGTLVPAGTATFYSNGYVGTQITDRSIYDYRKNLFSGGSSQEFSDWVVYTASLDGTWFENRLGMELSYYNQAMNTSGYNSLQGSEQRTIYIDPNRYLINTADATGTGALVANPSFGQPVMGGLWTGNLSASDRESKRATGFVELRATDMLKKGWLSKLLGKLTLTGLIEESVAGGEGHYSRDQLDLRSLASAFSGGVINGAGINQADARIASVYTLPVANSKNFLAANSINDLAGAGIGGVTYGPNRDRAQGGSFVGWDSVSKSFKTVTSPAYGLRDNGGFPSSFSSSKSITEIDSQVVVAQHYLWDKAVILTGTWRKDKQSSGAIGAPQNYAGVPGVENIFDPVYVAGVPRPLKVDAEEETKSWSIVVHTPDFLQKYLPAGWDFSAYKSKADNFRPSGGRVNIYNEQIAPLTGATEEMGFMVSALDGKLQGRFNWYETGVLNNSFDKGGVSNSEGILLSLARELDNPANVAQGFKASDVQAYLPPQGVIDMNGFQPDWANAQATTNRNSNDNGTQDFTSEGLEFEIAYNPTPHWTILMNVAKQKTVTSNTYPVMQRYINEFVLPKWVNSDFAKKYVVNEITGQTLAQVAQTTIVDPVLQAVTEDGNPAKEERQWRWNLNTSYNFGRHSSIIPKYFGNLTVGGGVRWEDRMGIGFGVAKNALGNMSFDRSQAFYAPSQTFADVFIRMDYALPQKRNFVVQVNVKDLTDHDELVPFYANPDGGRFYRILEGRLFVLSATLEF</sequence>
<dbReference type="Pfam" id="PF07715">
    <property type="entry name" value="Plug"/>
    <property type="match status" value="1"/>
</dbReference>
<keyword evidence="3" id="KW-1134">Transmembrane beta strand</keyword>
<reference evidence="13 14" key="1">
    <citation type="journal article" date="2011" name="J. Bacteriol.">
        <title>Genome sequence of the verrucomicrobium Opitutus terrae PB90-1, an abundant inhabitant of rice paddy soil ecosystems.</title>
        <authorList>
            <person name="van Passel M.W."/>
            <person name="Kant R."/>
            <person name="Palva A."/>
            <person name="Copeland A."/>
            <person name="Lucas S."/>
            <person name="Lapidus A."/>
            <person name="Glavina del Rio T."/>
            <person name="Pitluck S."/>
            <person name="Goltsman E."/>
            <person name="Clum A."/>
            <person name="Sun H."/>
            <person name="Schmutz J."/>
            <person name="Larimer F.W."/>
            <person name="Land M.L."/>
            <person name="Hauser L."/>
            <person name="Kyrpides N."/>
            <person name="Mikhailova N."/>
            <person name="Richardson P.P."/>
            <person name="Janssen P.H."/>
            <person name="de Vos W.M."/>
            <person name="Smidt H."/>
        </authorList>
    </citation>
    <scope>NUCLEOTIDE SEQUENCE [LARGE SCALE GENOMIC DNA]</scope>
    <source>
        <strain evidence="14">DSM 11246 / JCM 15787 / PB90-1</strain>
    </source>
</reference>
<dbReference type="Gene3D" id="2.170.130.10">
    <property type="entry name" value="TonB-dependent receptor, plug domain"/>
    <property type="match status" value="1"/>
</dbReference>
<feature type="signal peptide" evidence="11">
    <location>
        <begin position="1"/>
        <end position="28"/>
    </location>
</feature>
<keyword evidence="9" id="KW-0472">Membrane</keyword>
<evidence type="ECO:0000256" key="7">
    <source>
        <dbReference type="ARBA" id="ARBA00023004"/>
    </source>
</evidence>
<keyword evidence="6 11" id="KW-0732">Signal</keyword>
<dbReference type="KEGG" id="ote:Oter_2901"/>
<evidence type="ECO:0000256" key="5">
    <source>
        <dbReference type="ARBA" id="ARBA00022692"/>
    </source>
</evidence>
<dbReference type="eggNOG" id="COG4773">
    <property type="taxonomic scope" value="Bacteria"/>
</dbReference>
<evidence type="ECO:0000256" key="1">
    <source>
        <dbReference type="ARBA" id="ARBA00004571"/>
    </source>
</evidence>
<evidence type="ECO:0000256" key="2">
    <source>
        <dbReference type="ARBA" id="ARBA00022448"/>
    </source>
</evidence>
<dbReference type="STRING" id="452637.Oter_2901"/>
<protein>
    <submittedName>
        <fullName evidence="13">TonB-dependent receptor plug</fullName>
    </submittedName>
</protein>
<dbReference type="Gene3D" id="2.40.170.20">
    <property type="entry name" value="TonB-dependent receptor, beta-barrel domain"/>
    <property type="match status" value="1"/>
</dbReference>
<feature type="domain" description="TonB-dependent receptor plug" evidence="12">
    <location>
        <begin position="75"/>
        <end position="188"/>
    </location>
</feature>